<dbReference type="SUPFAM" id="SSF55052">
    <property type="entry name" value="CheY-binding domain of CheA"/>
    <property type="match status" value="1"/>
</dbReference>
<evidence type="ECO:0000256" key="9">
    <source>
        <dbReference type="ARBA" id="ARBA00022840"/>
    </source>
</evidence>
<dbReference type="InterPro" id="IPR008207">
    <property type="entry name" value="Sig_transdc_His_kin_Hpt_dom"/>
</dbReference>
<dbReference type="SUPFAM" id="SSF47384">
    <property type="entry name" value="Homodimeric domain of signal transducing histidine kinase"/>
    <property type="match status" value="1"/>
</dbReference>
<dbReference type="CDD" id="cd16916">
    <property type="entry name" value="HATPase_CheA-like"/>
    <property type="match status" value="1"/>
</dbReference>
<dbReference type="AlphaFoldDB" id="A0A4V3TV31"/>
<evidence type="ECO:0000259" key="14">
    <source>
        <dbReference type="PROSITE" id="PS50851"/>
    </source>
</evidence>
<keyword evidence="6" id="KW-0808">Transferase</keyword>
<keyword evidence="5 11" id="KW-0597">Phosphoprotein</keyword>
<keyword evidence="10" id="KW-0902">Two-component regulatory system</keyword>
<dbReference type="InterPro" id="IPR002545">
    <property type="entry name" value="CheW-lke_dom"/>
</dbReference>
<dbReference type="SMART" id="SM00260">
    <property type="entry name" value="CheW"/>
    <property type="match status" value="1"/>
</dbReference>
<dbReference type="InterPro" id="IPR035891">
    <property type="entry name" value="CheY-binding_CheA"/>
</dbReference>
<evidence type="ECO:0000256" key="6">
    <source>
        <dbReference type="ARBA" id="ARBA00022679"/>
    </source>
</evidence>
<dbReference type="InterPro" id="IPR010808">
    <property type="entry name" value="CheA_P2-bd"/>
</dbReference>
<dbReference type="InterPro" id="IPR004105">
    <property type="entry name" value="CheA-like_dim"/>
</dbReference>
<dbReference type="Proteomes" id="UP000310506">
    <property type="component" value="Unassembled WGS sequence"/>
</dbReference>
<comment type="catalytic activity">
    <reaction evidence="1">
        <text>ATP + protein L-histidine = ADP + protein N-phospho-L-histidine.</text>
        <dbReference type="EC" id="2.7.13.3"/>
    </reaction>
</comment>
<evidence type="ECO:0000256" key="5">
    <source>
        <dbReference type="ARBA" id="ARBA00022553"/>
    </source>
</evidence>
<dbReference type="OrthoDB" id="9803176at2"/>
<dbReference type="InterPro" id="IPR036061">
    <property type="entry name" value="CheW-like_dom_sf"/>
</dbReference>
<name>A0A4V3TV31_9ENTE</name>
<dbReference type="InterPro" id="IPR036641">
    <property type="entry name" value="HPT_dom_sf"/>
</dbReference>
<dbReference type="Pfam" id="PF01584">
    <property type="entry name" value="CheW"/>
    <property type="match status" value="1"/>
</dbReference>
<evidence type="ECO:0000256" key="1">
    <source>
        <dbReference type="ARBA" id="ARBA00000085"/>
    </source>
</evidence>
<feature type="compositionally biased region" description="Basic and acidic residues" evidence="12">
    <location>
        <begin position="283"/>
        <end position="293"/>
    </location>
</feature>
<evidence type="ECO:0000256" key="3">
    <source>
        <dbReference type="ARBA" id="ARBA00021495"/>
    </source>
</evidence>
<accession>A0A4V3TV31</accession>
<dbReference type="CDD" id="cd00088">
    <property type="entry name" value="HPT"/>
    <property type="match status" value="1"/>
</dbReference>
<sequence length="681" mass="76428">MDENSQYRELFFEETADHLESLNDAIMELESDPTSSELIDSIFRSAHTLKGMAATMGYESMTKLTHKMENIFQLVKDQEIEVTHQVISLILESLDCLDTIVEDLKIEIETDISIIQELIERLDHLNPETQDTSDTEKTTPESTEFFQHLDETEKMMIDEAQDNGFEALGLKITLDESCTMKGPRVYLILNSLESMGELVHCEPEMEKLENGEFDQAFTLLFFTKETAETIVETIKSDIDVAQVELKKMTPLDEENVVEEATASEVETVGQSDKQAEPGKTVIKKNDKLKEKPRQNQSIKVDLDRLDTFMNLVSELVVYRTRLENLSHQFNATEIQDPLGQVGRITSELQDLVLKIRMQQVSVVTNRFPKMVRNLSRDLGKEMNLIIEGEETELDRTVVTELSEPLIHLIRNSADHGIESKERRLELGKPEIGQIKLTACQQGNRVIITLSDDGKGLDPEMLARKAQEKGIEIDGKGEKEILNIIFHPGFSTAQEVTNVSGRGVGMDVVHSKIESLGGSIELASEVNRGTEFTINLPLTLSIIQSLMVKVMDQTFALPLGVIEKVISISEEDLISVHQTEIYTYRGKATPVIRIKDVLGFESNEVTTEKHLIMILLGKKHYALLVDELIGQQEIVIKKLGKELGHLKNYLGATILGNGDVTLILDINAICNESTGDAYGKVD</sequence>
<dbReference type="EC" id="2.7.13.3" evidence="2"/>
<dbReference type="RefSeq" id="WP_136136782.1">
    <property type="nucleotide sequence ID" value="NZ_SDGV01000014.1"/>
</dbReference>
<dbReference type="GO" id="GO:0005524">
    <property type="term" value="F:ATP binding"/>
    <property type="evidence" value="ECO:0007669"/>
    <property type="project" value="UniProtKB-KW"/>
</dbReference>
<dbReference type="GO" id="GO:0000155">
    <property type="term" value="F:phosphorelay sensor kinase activity"/>
    <property type="evidence" value="ECO:0007669"/>
    <property type="project" value="InterPro"/>
</dbReference>
<dbReference type="Pfam" id="PF01627">
    <property type="entry name" value="Hpt"/>
    <property type="match status" value="1"/>
</dbReference>
<dbReference type="InterPro" id="IPR004358">
    <property type="entry name" value="Sig_transdc_His_kin-like_C"/>
</dbReference>
<dbReference type="InterPro" id="IPR037006">
    <property type="entry name" value="CheA-like_homodim_sf"/>
</dbReference>
<dbReference type="SUPFAM" id="SSF47226">
    <property type="entry name" value="Histidine-containing phosphotransfer domain, HPT domain"/>
    <property type="match status" value="1"/>
</dbReference>
<dbReference type="Pfam" id="PF02518">
    <property type="entry name" value="HATPase_c"/>
    <property type="match status" value="1"/>
</dbReference>
<dbReference type="CDD" id="cd00731">
    <property type="entry name" value="CheA_reg"/>
    <property type="match status" value="1"/>
</dbReference>
<gene>
    <name evidence="16" type="ORF">ESZ54_06100</name>
</gene>
<keyword evidence="7" id="KW-0547">Nucleotide-binding</keyword>
<dbReference type="GO" id="GO:0006935">
    <property type="term" value="P:chemotaxis"/>
    <property type="evidence" value="ECO:0007669"/>
    <property type="project" value="UniProtKB-KW"/>
</dbReference>
<evidence type="ECO:0000256" key="8">
    <source>
        <dbReference type="ARBA" id="ARBA00022777"/>
    </source>
</evidence>
<evidence type="ECO:0000259" key="13">
    <source>
        <dbReference type="PROSITE" id="PS50109"/>
    </source>
</evidence>
<dbReference type="InterPro" id="IPR051315">
    <property type="entry name" value="Bact_Chemotaxis_CheA"/>
</dbReference>
<dbReference type="PROSITE" id="PS50894">
    <property type="entry name" value="HPT"/>
    <property type="match status" value="1"/>
</dbReference>
<dbReference type="PROSITE" id="PS50109">
    <property type="entry name" value="HIS_KIN"/>
    <property type="match status" value="1"/>
</dbReference>
<keyword evidence="9" id="KW-0067">ATP-binding</keyword>
<dbReference type="GO" id="GO:0005737">
    <property type="term" value="C:cytoplasm"/>
    <property type="evidence" value="ECO:0007669"/>
    <property type="project" value="InterPro"/>
</dbReference>
<dbReference type="SMART" id="SM01231">
    <property type="entry name" value="H-kinase_dim"/>
    <property type="match status" value="1"/>
</dbReference>
<dbReference type="SUPFAM" id="SSF55874">
    <property type="entry name" value="ATPase domain of HSP90 chaperone/DNA topoisomerase II/histidine kinase"/>
    <property type="match status" value="1"/>
</dbReference>
<dbReference type="Gene3D" id="1.20.120.160">
    <property type="entry name" value="HPT domain"/>
    <property type="match status" value="1"/>
</dbReference>
<feature type="domain" description="HPt" evidence="15">
    <location>
        <begin position="1"/>
        <end position="104"/>
    </location>
</feature>
<dbReference type="InterPro" id="IPR036890">
    <property type="entry name" value="HATPase_C_sf"/>
</dbReference>
<dbReference type="SMART" id="SM00387">
    <property type="entry name" value="HATPase_c"/>
    <property type="match status" value="1"/>
</dbReference>
<keyword evidence="17" id="KW-1185">Reference proteome</keyword>
<protein>
    <recommendedName>
        <fullName evidence="3">Chemotaxis protein CheA</fullName>
        <ecNumber evidence="2">2.7.13.3</ecNumber>
    </recommendedName>
</protein>
<evidence type="ECO:0000259" key="15">
    <source>
        <dbReference type="PROSITE" id="PS50894"/>
    </source>
</evidence>
<dbReference type="SUPFAM" id="SSF50341">
    <property type="entry name" value="CheW-like"/>
    <property type="match status" value="1"/>
</dbReference>
<dbReference type="EMBL" id="SDGV01000014">
    <property type="protein sequence ID" value="THB61319.1"/>
    <property type="molecule type" value="Genomic_DNA"/>
</dbReference>
<dbReference type="FunFam" id="3.30.565.10:FF:000016">
    <property type="entry name" value="Chemotaxis protein CheA, putative"/>
    <property type="match status" value="1"/>
</dbReference>
<comment type="caution">
    <text evidence="16">The sequence shown here is derived from an EMBL/GenBank/DDBJ whole genome shotgun (WGS) entry which is preliminary data.</text>
</comment>
<evidence type="ECO:0000256" key="11">
    <source>
        <dbReference type="PROSITE-ProRule" id="PRU00110"/>
    </source>
</evidence>
<dbReference type="InterPro" id="IPR003594">
    <property type="entry name" value="HATPase_dom"/>
</dbReference>
<proteinExistence type="predicted"/>
<dbReference type="PROSITE" id="PS50851">
    <property type="entry name" value="CHEW"/>
    <property type="match status" value="1"/>
</dbReference>
<feature type="modified residue" description="Phosphohistidine" evidence="11">
    <location>
        <position position="47"/>
    </location>
</feature>
<keyword evidence="8" id="KW-0418">Kinase</keyword>
<dbReference type="Gene3D" id="1.10.287.560">
    <property type="entry name" value="Histidine kinase CheA-like, homodimeric domain"/>
    <property type="match status" value="1"/>
</dbReference>
<evidence type="ECO:0000256" key="4">
    <source>
        <dbReference type="ARBA" id="ARBA00022500"/>
    </source>
</evidence>
<dbReference type="InterPro" id="IPR005467">
    <property type="entry name" value="His_kinase_dom"/>
</dbReference>
<dbReference type="SMART" id="SM00073">
    <property type="entry name" value="HPT"/>
    <property type="match status" value="1"/>
</dbReference>
<evidence type="ECO:0000256" key="12">
    <source>
        <dbReference type="SAM" id="MobiDB-lite"/>
    </source>
</evidence>
<evidence type="ECO:0000256" key="2">
    <source>
        <dbReference type="ARBA" id="ARBA00012438"/>
    </source>
</evidence>
<reference evidence="16 17" key="1">
    <citation type="submission" date="2019-01" db="EMBL/GenBank/DDBJ databases">
        <title>Vagococcus silagei sp. nov. isolated from brewer's grain.</title>
        <authorList>
            <person name="Guu J.-R."/>
        </authorList>
    </citation>
    <scope>NUCLEOTIDE SEQUENCE [LARGE SCALE GENOMIC DNA]</scope>
    <source>
        <strain evidence="16 17">2B-2</strain>
    </source>
</reference>
<keyword evidence="4" id="KW-0145">Chemotaxis</keyword>
<evidence type="ECO:0000313" key="17">
    <source>
        <dbReference type="Proteomes" id="UP000310506"/>
    </source>
</evidence>
<dbReference type="PANTHER" id="PTHR43395">
    <property type="entry name" value="SENSOR HISTIDINE KINASE CHEA"/>
    <property type="match status" value="1"/>
</dbReference>
<dbReference type="InterPro" id="IPR036097">
    <property type="entry name" value="HisK_dim/P_sf"/>
</dbReference>
<evidence type="ECO:0000313" key="16">
    <source>
        <dbReference type="EMBL" id="THB61319.1"/>
    </source>
</evidence>
<feature type="compositionally biased region" description="Low complexity" evidence="12">
    <location>
        <begin position="259"/>
        <end position="268"/>
    </location>
</feature>
<dbReference type="PRINTS" id="PR00344">
    <property type="entry name" value="BCTRLSENSOR"/>
</dbReference>
<dbReference type="Gene3D" id="3.30.565.10">
    <property type="entry name" value="Histidine kinase-like ATPase, C-terminal domain"/>
    <property type="match status" value="1"/>
</dbReference>
<organism evidence="16 17">
    <name type="scientific">Vagococcus silagei</name>
    <dbReference type="NCBI Taxonomy" id="2508885"/>
    <lineage>
        <taxon>Bacteria</taxon>
        <taxon>Bacillati</taxon>
        <taxon>Bacillota</taxon>
        <taxon>Bacilli</taxon>
        <taxon>Lactobacillales</taxon>
        <taxon>Enterococcaceae</taxon>
        <taxon>Vagococcus</taxon>
    </lineage>
</organism>
<dbReference type="Gene3D" id="2.30.30.40">
    <property type="entry name" value="SH3 Domains"/>
    <property type="match status" value="1"/>
</dbReference>
<feature type="region of interest" description="Disordered" evidence="12">
    <location>
        <begin position="259"/>
        <end position="295"/>
    </location>
</feature>
<evidence type="ECO:0000256" key="10">
    <source>
        <dbReference type="ARBA" id="ARBA00023012"/>
    </source>
</evidence>
<feature type="domain" description="Histidine kinase" evidence="13">
    <location>
        <begin position="293"/>
        <end position="539"/>
    </location>
</feature>
<dbReference type="Pfam" id="PF07194">
    <property type="entry name" value="P2"/>
    <property type="match status" value="1"/>
</dbReference>
<evidence type="ECO:0000256" key="7">
    <source>
        <dbReference type="ARBA" id="ARBA00022741"/>
    </source>
</evidence>
<dbReference type="PANTHER" id="PTHR43395:SF1">
    <property type="entry name" value="CHEMOTAXIS PROTEIN CHEA"/>
    <property type="match status" value="1"/>
</dbReference>
<dbReference type="Gene3D" id="3.30.70.1110">
    <property type="entry name" value="Histidine kinase CheA-like, P2 response regulator-binding domain"/>
    <property type="match status" value="1"/>
</dbReference>
<feature type="domain" description="CheW-like" evidence="14">
    <location>
        <begin position="541"/>
        <end position="674"/>
    </location>
</feature>
<dbReference type="InterPro" id="IPR037052">
    <property type="entry name" value="CheA-like_P2_sf"/>
</dbReference>
<dbReference type="Pfam" id="PF02895">
    <property type="entry name" value="H-kinase_dim"/>
    <property type="match status" value="1"/>
</dbReference>